<organism evidence="13 14">
    <name type="scientific">Roseofilum acuticapitatum BLCC-M154</name>
    <dbReference type="NCBI Taxonomy" id="3022444"/>
    <lineage>
        <taxon>Bacteria</taxon>
        <taxon>Bacillati</taxon>
        <taxon>Cyanobacteriota</taxon>
        <taxon>Cyanophyceae</taxon>
        <taxon>Desertifilales</taxon>
        <taxon>Desertifilaceae</taxon>
        <taxon>Roseofilum</taxon>
        <taxon>Roseofilum acuticapitatum</taxon>
    </lineage>
</organism>
<dbReference type="CDD" id="cd17546">
    <property type="entry name" value="REC_hyHK_CKI1_RcsC-like"/>
    <property type="match status" value="1"/>
</dbReference>
<dbReference type="Pfam" id="PF00512">
    <property type="entry name" value="HisKA"/>
    <property type="match status" value="1"/>
</dbReference>
<dbReference type="InterPro" id="IPR036890">
    <property type="entry name" value="HATPase_C_sf"/>
</dbReference>
<dbReference type="Pfam" id="PF02518">
    <property type="entry name" value="HATPase_c"/>
    <property type="match status" value="1"/>
</dbReference>
<dbReference type="SUPFAM" id="SSF158472">
    <property type="entry name" value="HAMP domain-like"/>
    <property type="match status" value="1"/>
</dbReference>
<evidence type="ECO:0000256" key="6">
    <source>
        <dbReference type="ARBA" id="ARBA00022777"/>
    </source>
</evidence>
<keyword evidence="9" id="KW-0472">Membrane</keyword>
<gene>
    <name evidence="13" type="ORF">PMG71_14505</name>
</gene>
<evidence type="ECO:0000256" key="3">
    <source>
        <dbReference type="ARBA" id="ARBA00012438"/>
    </source>
</evidence>
<dbReference type="CDD" id="cd00082">
    <property type="entry name" value="HisKA"/>
    <property type="match status" value="1"/>
</dbReference>
<evidence type="ECO:0000256" key="1">
    <source>
        <dbReference type="ARBA" id="ARBA00000085"/>
    </source>
</evidence>
<name>A0ABT7AUP6_9CYAN</name>
<dbReference type="PRINTS" id="PR00344">
    <property type="entry name" value="BCTRLSENSOR"/>
</dbReference>
<dbReference type="SUPFAM" id="SSF55874">
    <property type="entry name" value="ATPase domain of HSP90 chaperone/DNA topoisomerase II/histidine kinase"/>
    <property type="match status" value="1"/>
</dbReference>
<dbReference type="Proteomes" id="UP001235303">
    <property type="component" value="Unassembled WGS sequence"/>
</dbReference>
<keyword evidence="9" id="KW-0812">Transmembrane</keyword>
<feature type="transmembrane region" description="Helical" evidence="9">
    <location>
        <begin position="232"/>
        <end position="251"/>
    </location>
</feature>
<keyword evidence="13" id="KW-0067">ATP-binding</keyword>
<proteinExistence type="predicted"/>
<keyword evidence="6" id="KW-0418">Kinase</keyword>
<evidence type="ECO:0000256" key="8">
    <source>
        <dbReference type="PROSITE-ProRule" id="PRU00169"/>
    </source>
</evidence>
<evidence type="ECO:0000313" key="14">
    <source>
        <dbReference type="Proteomes" id="UP001235303"/>
    </source>
</evidence>
<evidence type="ECO:0000259" key="11">
    <source>
        <dbReference type="PROSITE" id="PS50110"/>
    </source>
</evidence>
<dbReference type="PROSITE" id="PS50885">
    <property type="entry name" value="HAMP"/>
    <property type="match status" value="1"/>
</dbReference>
<evidence type="ECO:0000256" key="5">
    <source>
        <dbReference type="ARBA" id="ARBA00022679"/>
    </source>
</evidence>
<dbReference type="InterPro" id="IPR036097">
    <property type="entry name" value="HisK_dim/P_sf"/>
</dbReference>
<keyword evidence="5" id="KW-0808">Transferase</keyword>
<keyword evidence="7" id="KW-0902">Two-component regulatory system</keyword>
<dbReference type="InterPro" id="IPR001789">
    <property type="entry name" value="Sig_transdc_resp-reg_receiver"/>
</dbReference>
<keyword evidence="4 8" id="KW-0597">Phosphoprotein</keyword>
<keyword evidence="13" id="KW-0547">Nucleotide-binding</keyword>
<dbReference type="CDD" id="cd06225">
    <property type="entry name" value="HAMP"/>
    <property type="match status" value="1"/>
</dbReference>
<dbReference type="GO" id="GO:0005524">
    <property type="term" value="F:ATP binding"/>
    <property type="evidence" value="ECO:0007669"/>
    <property type="project" value="UniProtKB-KW"/>
</dbReference>
<keyword evidence="14" id="KW-1185">Reference proteome</keyword>
<feature type="domain" description="Histidine kinase" evidence="10">
    <location>
        <begin position="329"/>
        <end position="553"/>
    </location>
</feature>
<evidence type="ECO:0000256" key="7">
    <source>
        <dbReference type="ARBA" id="ARBA00023012"/>
    </source>
</evidence>
<dbReference type="SMART" id="SM00448">
    <property type="entry name" value="REC"/>
    <property type="match status" value="1"/>
</dbReference>
<dbReference type="Gene3D" id="1.10.287.130">
    <property type="match status" value="1"/>
</dbReference>
<dbReference type="Pfam" id="PF00072">
    <property type="entry name" value="Response_reg"/>
    <property type="match status" value="1"/>
</dbReference>
<evidence type="ECO:0000313" key="13">
    <source>
        <dbReference type="EMBL" id="MDJ1170640.1"/>
    </source>
</evidence>
<dbReference type="PROSITE" id="PS50109">
    <property type="entry name" value="HIS_KIN"/>
    <property type="match status" value="1"/>
</dbReference>
<dbReference type="PANTHER" id="PTHR43047:SF72">
    <property type="entry name" value="OSMOSENSING HISTIDINE PROTEIN KINASE SLN1"/>
    <property type="match status" value="1"/>
</dbReference>
<dbReference type="CDD" id="cd16922">
    <property type="entry name" value="HATPase_EvgS-ArcB-TorS-like"/>
    <property type="match status" value="1"/>
</dbReference>
<dbReference type="SMART" id="SM00388">
    <property type="entry name" value="HisKA"/>
    <property type="match status" value="1"/>
</dbReference>
<dbReference type="InterPro" id="IPR005467">
    <property type="entry name" value="His_kinase_dom"/>
</dbReference>
<dbReference type="InterPro" id="IPR003594">
    <property type="entry name" value="HATPase_dom"/>
</dbReference>
<dbReference type="PROSITE" id="PS50110">
    <property type="entry name" value="RESPONSE_REGULATORY"/>
    <property type="match status" value="1"/>
</dbReference>
<dbReference type="SUPFAM" id="SSF47384">
    <property type="entry name" value="Homodimeric domain of signal transducing histidine kinase"/>
    <property type="match status" value="1"/>
</dbReference>
<dbReference type="Pfam" id="PF00672">
    <property type="entry name" value="HAMP"/>
    <property type="match status" value="1"/>
</dbReference>
<dbReference type="Gene3D" id="6.10.340.10">
    <property type="match status" value="1"/>
</dbReference>
<evidence type="ECO:0000256" key="2">
    <source>
        <dbReference type="ARBA" id="ARBA00004370"/>
    </source>
</evidence>
<dbReference type="Gene3D" id="3.30.565.10">
    <property type="entry name" value="Histidine kinase-like ATPase, C-terminal domain"/>
    <property type="match status" value="1"/>
</dbReference>
<evidence type="ECO:0000256" key="4">
    <source>
        <dbReference type="ARBA" id="ARBA00022553"/>
    </source>
</evidence>
<comment type="subcellular location">
    <subcellularLocation>
        <location evidence="2">Membrane</location>
    </subcellularLocation>
</comment>
<dbReference type="InterPro" id="IPR003660">
    <property type="entry name" value="HAMP_dom"/>
</dbReference>
<sequence>MINQLNQWWTNSSFRDRVMGPINHLSIGQKIAIGYGVSLGIAICGSLAGLFIGDYYQHRAIDELAIASRQQLLLKDQENAVIAIRLHPQRLIAILGDTIWFSYESEKFLSDIDQVKEAIEEFEDFLSNYAYASDVDLPKLKETLAGYRRVTKEYRDLILKLWGEIDPPNLRADEIEPARQTIINTLTSRDATQIAIEFDRLLENLVWIEEVIDNQYHNAETERIEAESLRRWIIVASILSSLLLSSLLVFLTSSAIARPLQSLEQVATQITQDSNFNLRCPVTTHDEVATLAKAFNQLVERISIYTQELKQARLTADEANHAKSEFLANMSHELRTPLNGILGYTQIMERSPDLNSQRHGVKIIDQCGTHLLNLINDILDLAKIEARKLDLIPQEFHFPAFLSGISEMSRVRADNKGIQFEYSENPGLPKAIIADDKRLRQVLLNLLGNAIKFTHEGRVILKVEPLEDLPKTSDHHLWLRFTIQDTGVGMNAEQLEKIFLPFEQVGAKSQQAQGTGLGLAISQQIVRLMGSEIQVTSSLGEGSQFWFDLELPTAESWGTILHEEQNEIIGYLGHRRKILIVDDKEVNRQMLREVLLSLNFDCREAANGEMGLAQAQEFSPDLIITDLVMPILDGFEMTRRLRAQPEFERVTVIASSASVLTQDQAASIEAGCDDFLTKPIDFQILFGLLKKYLHLDWQTRALAPSTSTLESVDNCEIQDVPPLEALERIMQVAKIGDIEGIEMEVTAIQEKNKAYRGFCQQIMKKLQEFDDQGIIKLIDSYTNS</sequence>
<feature type="domain" description="HAMP" evidence="12">
    <location>
        <begin position="254"/>
        <end position="307"/>
    </location>
</feature>
<comment type="catalytic activity">
    <reaction evidence="1">
        <text>ATP + protein L-histidine = ADP + protein N-phospho-L-histidine.</text>
        <dbReference type="EC" id="2.7.13.3"/>
    </reaction>
</comment>
<dbReference type="InterPro" id="IPR003661">
    <property type="entry name" value="HisK_dim/P_dom"/>
</dbReference>
<dbReference type="Gene3D" id="3.40.50.2300">
    <property type="match status" value="1"/>
</dbReference>
<evidence type="ECO:0000259" key="10">
    <source>
        <dbReference type="PROSITE" id="PS50109"/>
    </source>
</evidence>
<feature type="modified residue" description="4-aspartylphosphate" evidence="8">
    <location>
        <position position="626"/>
    </location>
</feature>
<accession>A0ABT7AUP6</accession>
<dbReference type="RefSeq" id="WP_283754400.1">
    <property type="nucleotide sequence ID" value="NZ_JAQOSP010000095.1"/>
</dbReference>
<dbReference type="SUPFAM" id="SSF52172">
    <property type="entry name" value="CheY-like"/>
    <property type="match status" value="1"/>
</dbReference>
<evidence type="ECO:0000256" key="9">
    <source>
        <dbReference type="SAM" id="Phobius"/>
    </source>
</evidence>
<dbReference type="PANTHER" id="PTHR43047">
    <property type="entry name" value="TWO-COMPONENT HISTIDINE PROTEIN KINASE"/>
    <property type="match status" value="1"/>
</dbReference>
<protein>
    <recommendedName>
        <fullName evidence="3">histidine kinase</fullName>
        <ecNumber evidence="3">2.7.13.3</ecNumber>
    </recommendedName>
</protein>
<keyword evidence="9" id="KW-1133">Transmembrane helix</keyword>
<dbReference type="SMART" id="SM00387">
    <property type="entry name" value="HATPase_c"/>
    <property type="match status" value="1"/>
</dbReference>
<feature type="domain" description="Response regulatory" evidence="11">
    <location>
        <begin position="577"/>
        <end position="693"/>
    </location>
</feature>
<dbReference type="EMBL" id="JAQOSP010000095">
    <property type="protein sequence ID" value="MDJ1170640.1"/>
    <property type="molecule type" value="Genomic_DNA"/>
</dbReference>
<dbReference type="SMART" id="SM00304">
    <property type="entry name" value="HAMP"/>
    <property type="match status" value="1"/>
</dbReference>
<dbReference type="InterPro" id="IPR011006">
    <property type="entry name" value="CheY-like_superfamily"/>
</dbReference>
<reference evidence="13 14" key="1">
    <citation type="submission" date="2023-01" db="EMBL/GenBank/DDBJ databases">
        <title>Novel diversity within Roseofilum (Cyanobacteria; Desertifilaceae) from marine benthic mats with descriptions of four novel species.</title>
        <authorList>
            <person name="Wang Y."/>
            <person name="Berthold D.E."/>
            <person name="Hu J."/>
            <person name="Lefler F.W."/>
            <person name="Laughinghouse H.D. IV."/>
        </authorList>
    </citation>
    <scope>NUCLEOTIDE SEQUENCE [LARGE SCALE GENOMIC DNA]</scope>
    <source>
        <strain evidence="13 14">BLCC-M154</strain>
    </source>
</reference>
<dbReference type="EC" id="2.7.13.3" evidence="3"/>
<evidence type="ECO:0000259" key="12">
    <source>
        <dbReference type="PROSITE" id="PS50885"/>
    </source>
</evidence>
<feature type="transmembrane region" description="Helical" evidence="9">
    <location>
        <begin position="31"/>
        <end position="52"/>
    </location>
</feature>
<dbReference type="InterPro" id="IPR004358">
    <property type="entry name" value="Sig_transdc_His_kin-like_C"/>
</dbReference>
<comment type="caution">
    <text evidence="13">The sequence shown here is derived from an EMBL/GenBank/DDBJ whole genome shotgun (WGS) entry which is preliminary data.</text>
</comment>